<feature type="domain" description="Amine oxidase" evidence="4">
    <location>
        <begin position="18"/>
        <end position="322"/>
    </location>
</feature>
<dbReference type="Gene3D" id="3.50.50.60">
    <property type="entry name" value="FAD/NAD(P)-binding domain"/>
    <property type="match status" value="2"/>
</dbReference>
<dbReference type="EMBL" id="CP136920">
    <property type="protein sequence ID" value="WOO41533.1"/>
    <property type="molecule type" value="Genomic_DNA"/>
</dbReference>
<dbReference type="Pfam" id="PF01593">
    <property type="entry name" value="Amino_oxidase"/>
    <property type="match status" value="1"/>
</dbReference>
<dbReference type="AlphaFoldDB" id="A0AAQ3LDF2"/>
<evidence type="ECO:0000256" key="3">
    <source>
        <dbReference type="ARBA" id="ARBA00040298"/>
    </source>
</evidence>
<dbReference type="PANTHER" id="PTHR10668">
    <property type="entry name" value="PHYTOENE DEHYDROGENASE"/>
    <property type="match status" value="1"/>
</dbReference>
<dbReference type="GO" id="GO:0016491">
    <property type="term" value="F:oxidoreductase activity"/>
    <property type="evidence" value="ECO:0007669"/>
    <property type="project" value="InterPro"/>
</dbReference>
<reference evidence="5 6" key="1">
    <citation type="submission" date="2023-10" db="EMBL/GenBank/DDBJ databases">
        <title>Rubellicoccus peritrichatus gen. nov., sp. nov., isolated from an algae of coral reef tank.</title>
        <authorList>
            <person name="Luo J."/>
        </authorList>
    </citation>
    <scope>NUCLEOTIDE SEQUENCE [LARGE SCALE GENOMIC DNA]</scope>
    <source>
        <strain evidence="5 6">CR14</strain>
    </source>
</reference>
<evidence type="ECO:0000313" key="6">
    <source>
        <dbReference type="Proteomes" id="UP001304300"/>
    </source>
</evidence>
<name>A0AAQ3LDF2_9BACT</name>
<comment type="function">
    <text evidence="1">Probable oxidoreductase that may play a role as regulator of mitochondrial function.</text>
</comment>
<evidence type="ECO:0000256" key="1">
    <source>
        <dbReference type="ARBA" id="ARBA00037217"/>
    </source>
</evidence>
<dbReference type="KEGG" id="puo:RZN69_00430"/>
<evidence type="ECO:0000259" key="4">
    <source>
        <dbReference type="Pfam" id="PF01593"/>
    </source>
</evidence>
<evidence type="ECO:0000256" key="2">
    <source>
        <dbReference type="ARBA" id="ARBA00038825"/>
    </source>
</evidence>
<organism evidence="5 6">
    <name type="scientific">Rubellicoccus peritrichatus</name>
    <dbReference type="NCBI Taxonomy" id="3080537"/>
    <lineage>
        <taxon>Bacteria</taxon>
        <taxon>Pseudomonadati</taxon>
        <taxon>Verrucomicrobiota</taxon>
        <taxon>Opitutia</taxon>
        <taxon>Puniceicoccales</taxon>
        <taxon>Cerasicoccaceae</taxon>
        <taxon>Rubellicoccus</taxon>
    </lineage>
</organism>
<dbReference type="InterPro" id="IPR002937">
    <property type="entry name" value="Amino_oxidase"/>
</dbReference>
<protein>
    <recommendedName>
        <fullName evidence="3">Pyridine nucleotide-disulfide oxidoreductase domain-containing protein 2</fullName>
    </recommendedName>
</protein>
<comment type="subunit">
    <text evidence="2">Interacts with COX5B; this interaction may contribute to localize PYROXD2 to the inner face of the inner mitochondrial membrane.</text>
</comment>
<proteinExistence type="predicted"/>
<dbReference type="RefSeq" id="WP_317834017.1">
    <property type="nucleotide sequence ID" value="NZ_CP136920.1"/>
</dbReference>
<dbReference type="SUPFAM" id="SSF51905">
    <property type="entry name" value="FAD/NAD(P)-binding domain"/>
    <property type="match status" value="1"/>
</dbReference>
<sequence length="521" mass="55322">MPKPDILFIGGGINALGAALMLSEAGWKVMVLDRNAKPGGAIRTMELTLPGFRHDIGAMNLNALTGSPFYKDYSEALARKGLEIITADHPNGVMTADGRFLGMSTNLEKNMAAIARFSSKDAEAWKQWRADFSACGPTLARIFGSEAISSNPEELIFSQANAASKEAASALRGILLDSLRDNLCSRFESDAIQSLVASWGLHVDYAPDIAGGCWMPFIETNVDELAGISLAQGGSGQVIRAMVELIEDKGGLVVTDQNVDKILVENGKATGVQLSGGETISSTQGVVASVTPQALVKLAAGNLPEDFVKQAEGFQYGPGTMVLHLALSGAIDWKVEAARRSFYVHLAPSLDYLGAVYEQSMVGLLPAEPFCIVGQPSVYDLDRAPEGKQTIWVMVRGVPAEIRGDASGTIEGHEWNDKVSDAFANRVIDTMERYAPGLREKILAKQIISPTGLQKLNPNLVGGDLNGGSQHLSQFYGNRPIAGFADHTTPIDALYLCGASTWPGGGATPGSGTMLARKLLG</sequence>
<accession>A0AAQ3LDF2</accession>
<dbReference type="PANTHER" id="PTHR10668:SF105">
    <property type="entry name" value="DEHYDROGENASE-RELATED"/>
    <property type="match status" value="1"/>
</dbReference>
<dbReference type="InterPro" id="IPR036188">
    <property type="entry name" value="FAD/NAD-bd_sf"/>
</dbReference>
<dbReference type="Proteomes" id="UP001304300">
    <property type="component" value="Chromosome"/>
</dbReference>
<gene>
    <name evidence="5" type="ORF">RZN69_00430</name>
</gene>
<evidence type="ECO:0000313" key="5">
    <source>
        <dbReference type="EMBL" id="WOO41533.1"/>
    </source>
</evidence>
<keyword evidence="6" id="KW-1185">Reference proteome</keyword>